<dbReference type="EMBL" id="MVGC01000305">
    <property type="protein sequence ID" value="RJE20461.1"/>
    <property type="molecule type" value="Genomic_DNA"/>
</dbReference>
<keyword evidence="11" id="KW-0119">Carbohydrate metabolism</keyword>
<dbReference type="InterPro" id="IPR023296">
    <property type="entry name" value="Glyco_hydro_beta-prop_sf"/>
</dbReference>
<evidence type="ECO:0000256" key="6">
    <source>
        <dbReference type="ARBA" id="ARBA00022525"/>
    </source>
</evidence>
<evidence type="ECO:0000256" key="7">
    <source>
        <dbReference type="ARBA" id="ARBA00022651"/>
    </source>
</evidence>
<dbReference type="PIRSF" id="PIRSF026534">
    <property type="entry name" value="Endo_alpha-L-arabinosidase"/>
    <property type="match status" value="1"/>
</dbReference>
<dbReference type="UniPathway" id="UPA00667"/>
<evidence type="ECO:0000256" key="10">
    <source>
        <dbReference type="ARBA" id="ARBA00023180"/>
    </source>
</evidence>
<dbReference type="GO" id="GO:0031222">
    <property type="term" value="P:arabinan catabolic process"/>
    <property type="evidence" value="ECO:0007669"/>
    <property type="project" value="UniProtKB-UniPathway"/>
</dbReference>
<dbReference type="InterPro" id="IPR050727">
    <property type="entry name" value="GH43_arabinanases"/>
</dbReference>
<dbReference type="STRING" id="2070753.A0A3A2ZTY0"/>
<evidence type="ECO:0000256" key="2">
    <source>
        <dbReference type="ARBA" id="ARBA00004613"/>
    </source>
</evidence>
<comment type="caution">
    <text evidence="19">The sequence shown here is derived from an EMBL/GenBank/DDBJ whole genome shotgun (WGS) entry which is preliminary data.</text>
</comment>
<evidence type="ECO:0000256" key="12">
    <source>
        <dbReference type="ARBA" id="ARBA00023295"/>
    </source>
</evidence>
<dbReference type="Proteomes" id="UP000266188">
    <property type="component" value="Unassembled WGS sequence"/>
</dbReference>
<evidence type="ECO:0000256" key="9">
    <source>
        <dbReference type="ARBA" id="ARBA00022801"/>
    </source>
</evidence>
<accession>A0A3A2ZTY0</accession>
<dbReference type="GO" id="GO:0005576">
    <property type="term" value="C:extracellular region"/>
    <property type="evidence" value="ECO:0007669"/>
    <property type="project" value="UniProtKB-SubCell"/>
</dbReference>
<dbReference type="EC" id="3.2.1.99" evidence="5 15"/>
<evidence type="ECO:0000256" key="8">
    <source>
        <dbReference type="ARBA" id="ARBA00022729"/>
    </source>
</evidence>
<dbReference type="PANTHER" id="PTHR43301">
    <property type="entry name" value="ARABINAN ENDO-1,5-ALPHA-L-ARABINOSIDASE"/>
    <property type="match status" value="1"/>
</dbReference>
<keyword evidence="6" id="KW-0964">Secreted</keyword>
<dbReference type="InterPro" id="IPR006710">
    <property type="entry name" value="Glyco_hydro_43"/>
</dbReference>
<dbReference type="CDD" id="cd18831">
    <property type="entry name" value="GH43_AnAbnA-like"/>
    <property type="match status" value="1"/>
</dbReference>
<feature type="active site" description="Proton acceptor" evidence="16">
    <location>
        <position position="54"/>
    </location>
</feature>
<evidence type="ECO:0000256" key="1">
    <source>
        <dbReference type="ARBA" id="ARBA00000375"/>
    </source>
</evidence>
<evidence type="ECO:0000256" key="16">
    <source>
        <dbReference type="PIRSR" id="PIRSR606710-1"/>
    </source>
</evidence>
<dbReference type="OrthoDB" id="195678at2759"/>
<feature type="chain" id="PRO_5017306326" description="Arabinan endo-1,5-alpha-L-arabinosidase" evidence="18">
    <location>
        <begin position="18"/>
        <end position="367"/>
    </location>
</feature>
<dbReference type="Gene3D" id="2.115.10.20">
    <property type="entry name" value="Glycosyl hydrolase domain, family 43"/>
    <property type="match status" value="1"/>
</dbReference>
<dbReference type="GO" id="GO:0045493">
    <property type="term" value="P:xylan catabolic process"/>
    <property type="evidence" value="ECO:0007669"/>
    <property type="project" value="UniProtKB-KW"/>
</dbReference>
<keyword evidence="7" id="KW-0858">Xylan degradation</keyword>
<gene>
    <name evidence="19" type="ORF">PHISCL_07197</name>
</gene>
<reference evidence="20" key="1">
    <citation type="submission" date="2017-02" db="EMBL/GenBank/DDBJ databases">
        <authorList>
            <person name="Tafer H."/>
            <person name="Lopandic K."/>
        </authorList>
    </citation>
    <scope>NUCLEOTIDE SEQUENCE [LARGE SCALE GENOMIC DNA]</scope>
    <source>
        <strain evidence="20">CBS 366.77</strain>
    </source>
</reference>
<keyword evidence="12 15" id="KW-0326">Glycosidase</keyword>
<dbReference type="AlphaFoldDB" id="A0A3A2ZTY0"/>
<evidence type="ECO:0000256" key="11">
    <source>
        <dbReference type="ARBA" id="ARBA00023277"/>
    </source>
</evidence>
<evidence type="ECO:0000256" key="14">
    <source>
        <dbReference type="ARBA" id="ARBA00025221"/>
    </source>
</evidence>
<evidence type="ECO:0000256" key="15">
    <source>
        <dbReference type="PIRNR" id="PIRNR026534"/>
    </source>
</evidence>
<proteinExistence type="inferred from homology"/>
<feature type="active site" description="Proton donor" evidence="16">
    <location>
        <position position="245"/>
    </location>
</feature>
<comment type="pathway">
    <text evidence="3 15">Glycan metabolism; L-arabinan degradation.</text>
</comment>
<feature type="signal peptide" evidence="18">
    <location>
        <begin position="1"/>
        <end position="17"/>
    </location>
</feature>
<keyword evidence="9 15" id="KW-0378">Hydrolase</keyword>
<evidence type="ECO:0000256" key="13">
    <source>
        <dbReference type="ARBA" id="ARBA00023326"/>
    </source>
</evidence>
<sequence>MPSVLAVLSFVISTVLSASIPLHTRWNEPSFAPTHGANFPISDPTHGTDFNIHDPSIIRAGDTYYAYSVGHHIVIHSAPSLSGPWKRVGTVLEKDSVIPKGDRKAPWAPTVLHAKGKYYCYYSVSQSGSRNSAIGVATSLTPGAGQWTDHGVVAQSGKGPGSGGIPFDRANTIDPSVVIGEGGKAYLTFGSFWTGIWQVPLGDNLISLDFKKPAQAKHLVSDAPAAAGSVPEPLNSDPHGPNPVEGSFISYTAPWYYLWFSYGNCCDFDPKNLPPAGTEYSIRVGRSKSPRGPFLDREGKDLANGGGAVVYGSNGDTYAPGGQQVLKDGDTDILYYHYLNKTIGYSFNDARLGFNPLKYVDGWPVAV</sequence>
<evidence type="ECO:0000256" key="4">
    <source>
        <dbReference type="ARBA" id="ARBA00009865"/>
    </source>
</evidence>
<evidence type="ECO:0000256" key="17">
    <source>
        <dbReference type="PIRSR" id="PIRSR606710-2"/>
    </source>
</evidence>
<dbReference type="GO" id="GO:0046558">
    <property type="term" value="F:arabinan endo-1,5-alpha-L-arabinosidase activity"/>
    <property type="evidence" value="ECO:0007669"/>
    <property type="project" value="UniProtKB-EC"/>
</dbReference>
<comment type="subcellular location">
    <subcellularLocation>
        <location evidence="2">Secreted</location>
    </subcellularLocation>
</comment>
<evidence type="ECO:0000313" key="19">
    <source>
        <dbReference type="EMBL" id="RJE20461.1"/>
    </source>
</evidence>
<comment type="catalytic activity">
    <reaction evidence="1 15">
        <text>Endohydrolysis of (1-&gt;5)-alpha-arabinofuranosidic linkages in (1-&gt;5)-arabinans.</text>
        <dbReference type="EC" id="3.2.1.99"/>
    </reaction>
</comment>
<keyword evidence="10" id="KW-0325">Glycoprotein</keyword>
<evidence type="ECO:0000313" key="20">
    <source>
        <dbReference type="Proteomes" id="UP000266188"/>
    </source>
</evidence>
<comment type="function">
    <text evidence="14">Endo-1,5-alpha-L-arabinanase involved in degradation of pectin. Its preferred substrate is linear 1,5-alpha-L-arabinan.</text>
</comment>
<evidence type="ECO:0000256" key="18">
    <source>
        <dbReference type="SAM" id="SignalP"/>
    </source>
</evidence>
<keyword evidence="13" id="KW-0624">Polysaccharide degradation</keyword>
<keyword evidence="8 18" id="KW-0732">Signal</keyword>
<keyword evidence="20" id="KW-1185">Reference proteome</keyword>
<comment type="similarity">
    <text evidence="4 15">Belongs to the glycosyl hydrolase 43 family.</text>
</comment>
<dbReference type="InterPro" id="IPR016840">
    <property type="entry name" value="Glyco_hydro_43_endo_a_Ara-ase"/>
</dbReference>
<dbReference type="Pfam" id="PF04616">
    <property type="entry name" value="Glyco_hydro_43"/>
    <property type="match status" value="1"/>
</dbReference>
<organism evidence="19 20">
    <name type="scientific">Aspergillus sclerotialis</name>
    <dbReference type="NCBI Taxonomy" id="2070753"/>
    <lineage>
        <taxon>Eukaryota</taxon>
        <taxon>Fungi</taxon>
        <taxon>Dikarya</taxon>
        <taxon>Ascomycota</taxon>
        <taxon>Pezizomycotina</taxon>
        <taxon>Eurotiomycetes</taxon>
        <taxon>Eurotiomycetidae</taxon>
        <taxon>Eurotiales</taxon>
        <taxon>Aspergillaceae</taxon>
        <taxon>Aspergillus</taxon>
        <taxon>Aspergillus subgen. Polypaecilum</taxon>
    </lineage>
</organism>
<name>A0A3A2ZTY0_9EURO</name>
<feature type="site" description="Important for catalytic activity, responsible for pKa modulation of the active site Glu and correct orientation of both the proton donor and substrate" evidence="17">
    <location>
        <position position="174"/>
    </location>
</feature>
<evidence type="ECO:0000256" key="3">
    <source>
        <dbReference type="ARBA" id="ARBA00004834"/>
    </source>
</evidence>
<evidence type="ECO:0000256" key="5">
    <source>
        <dbReference type="ARBA" id="ARBA00012586"/>
    </source>
</evidence>
<protein>
    <recommendedName>
        <fullName evidence="5 15">Arabinan endo-1,5-alpha-L-arabinosidase</fullName>
        <ecNumber evidence="5 15">3.2.1.99</ecNumber>
    </recommendedName>
</protein>
<dbReference type="PANTHER" id="PTHR43301:SF4">
    <property type="entry name" value="ARABINAN ENDO-1,5-ALPHA-L-ARABINOSIDASE B"/>
    <property type="match status" value="1"/>
</dbReference>
<dbReference type="SUPFAM" id="SSF75005">
    <property type="entry name" value="Arabinanase/levansucrase/invertase"/>
    <property type="match status" value="1"/>
</dbReference>